<dbReference type="EMBL" id="CP009313">
    <property type="protein sequence ID" value="AJE41359.1"/>
    <property type="molecule type" value="Genomic_DNA"/>
</dbReference>
<dbReference type="Gene3D" id="3.10.20.30">
    <property type="match status" value="1"/>
</dbReference>
<dbReference type="CDD" id="cd17040">
    <property type="entry name" value="Ubl_MoaD_like"/>
    <property type="match status" value="1"/>
</dbReference>
<dbReference type="HOGENOM" id="CLU_114601_2_1_11"/>
<dbReference type="AlphaFoldDB" id="A0A0B5DDR3"/>
<name>A0A0B5DDR3_9ACTN</name>
<organism evidence="1 3">
    <name type="scientific">Streptomyces nodosus</name>
    <dbReference type="NCBI Taxonomy" id="40318"/>
    <lineage>
        <taxon>Bacteria</taxon>
        <taxon>Bacillati</taxon>
        <taxon>Actinomycetota</taxon>
        <taxon>Actinomycetes</taxon>
        <taxon>Kitasatosporales</taxon>
        <taxon>Streptomycetaceae</taxon>
        <taxon>Streptomyces</taxon>
    </lineage>
</organism>
<accession>A0A0B5DDR3</accession>
<dbReference type="EMBL" id="CP023747">
    <property type="protein sequence ID" value="QEV39901.1"/>
    <property type="molecule type" value="Genomic_DNA"/>
</dbReference>
<dbReference type="InterPro" id="IPR012675">
    <property type="entry name" value="Beta-grasp_dom_sf"/>
</dbReference>
<dbReference type="Pfam" id="PF02597">
    <property type="entry name" value="ThiS"/>
    <property type="match status" value="1"/>
</dbReference>
<sequence>MAKGTVRYWAAAKAAAGTDEEPYDATTLAEALDAARGRHPGELVRVLRRCSFLVDGDPVGTRAHETVRLAEGGTVEVLPPFAGG</sequence>
<gene>
    <name evidence="2" type="ORF">CP978_16235</name>
    <name evidence="1" type="ORF">SNOD_15935</name>
</gene>
<reference evidence="1 3" key="2">
    <citation type="journal article" date="2016" name="Appl. Microbiol. Biotechnol.">
        <title>Exploiting the genome sequence of Streptomyces nodosus for enhanced antibiotic production.</title>
        <authorList>
            <person name="Sweeney P."/>
            <person name="Murphy C.D."/>
            <person name="Caffrey P."/>
        </authorList>
    </citation>
    <scope>NUCLEOTIDE SEQUENCE [LARGE SCALE GENOMIC DNA]</scope>
    <source>
        <strain evidence="1 3">ATCC 14899</strain>
    </source>
</reference>
<dbReference type="OrthoDB" id="4331766at2"/>
<reference evidence="3" key="1">
    <citation type="submission" date="2014-09" db="EMBL/GenBank/DDBJ databases">
        <title>Sequence of the Streptomyces nodosus genome.</title>
        <authorList>
            <person name="Sweeney P."/>
            <person name="Stephens N."/>
            <person name="Murphy C."/>
            <person name="Caffrey P."/>
        </authorList>
    </citation>
    <scope>NUCLEOTIDE SEQUENCE [LARGE SCALE GENOMIC DNA]</scope>
    <source>
        <strain evidence="3">ATCC 14899</strain>
    </source>
</reference>
<dbReference type="SUPFAM" id="SSF54285">
    <property type="entry name" value="MoaD/ThiS"/>
    <property type="match status" value="1"/>
</dbReference>
<dbReference type="InterPro" id="IPR016155">
    <property type="entry name" value="Mopterin_synth/thiamin_S_b"/>
</dbReference>
<keyword evidence="3" id="KW-1185">Reference proteome</keyword>
<evidence type="ECO:0000313" key="1">
    <source>
        <dbReference type="EMBL" id="AJE41359.1"/>
    </source>
</evidence>
<dbReference type="RefSeq" id="WP_043441585.1">
    <property type="nucleotide sequence ID" value="NZ_CP009313.1"/>
</dbReference>
<dbReference type="Proteomes" id="UP000031526">
    <property type="component" value="Chromosome"/>
</dbReference>
<evidence type="ECO:0000313" key="4">
    <source>
        <dbReference type="Proteomes" id="UP000325763"/>
    </source>
</evidence>
<dbReference type="InterPro" id="IPR003749">
    <property type="entry name" value="ThiS/MoaD-like"/>
</dbReference>
<protein>
    <submittedName>
        <fullName evidence="2">MoaD/ThiS family protein</fullName>
    </submittedName>
    <submittedName>
        <fullName evidence="1">Thiamine biosynthesis protein ThiS</fullName>
    </submittedName>
</protein>
<evidence type="ECO:0000313" key="3">
    <source>
        <dbReference type="Proteomes" id="UP000031526"/>
    </source>
</evidence>
<dbReference type="KEGG" id="snq:CP978_16235"/>
<reference evidence="2 4" key="3">
    <citation type="submission" date="2017-09" db="EMBL/GenBank/DDBJ databases">
        <title>Streptomyces genome completion.</title>
        <authorList>
            <person name="Lee N."/>
            <person name="Cho B.-K."/>
        </authorList>
    </citation>
    <scope>NUCLEOTIDE SEQUENCE [LARGE SCALE GENOMIC DNA]</scope>
    <source>
        <strain evidence="2 4">ATCC 14899</strain>
    </source>
</reference>
<proteinExistence type="predicted"/>
<dbReference type="STRING" id="40318.SNOD_15935"/>
<dbReference type="Proteomes" id="UP000325763">
    <property type="component" value="Chromosome"/>
</dbReference>
<evidence type="ECO:0000313" key="2">
    <source>
        <dbReference type="EMBL" id="QEV39901.1"/>
    </source>
</evidence>